<name>A0A931N6C6_9NOCA</name>
<evidence type="ECO:0000313" key="6">
    <source>
        <dbReference type="Proteomes" id="UP000655751"/>
    </source>
</evidence>
<comment type="caution">
    <text evidence="5">The sequence shown here is derived from an EMBL/GenBank/DDBJ whole genome shotgun (WGS) entry which is preliminary data.</text>
</comment>
<keyword evidence="1" id="KW-0805">Transcription regulation</keyword>
<evidence type="ECO:0000313" key="5">
    <source>
        <dbReference type="EMBL" id="MBH0780814.1"/>
    </source>
</evidence>
<organism evidence="5 6">
    <name type="scientific">Nocardia bovistercoris</name>
    <dbReference type="NCBI Taxonomy" id="2785916"/>
    <lineage>
        <taxon>Bacteria</taxon>
        <taxon>Bacillati</taxon>
        <taxon>Actinomycetota</taxon>
        <taxon>Actinomycetes</taxon>
        <taxon>Mycobacteriales</taxon>
        <taxon>Nocardiaceae</taxon>
        <taxon>Nocardia</taxon>
    </lineage>
</organism>
<dbReference type="GO" id="GO:0043565">
    <property type="term" value="F:sequence-specific DNA binding"/>
    <property type="evidence" value="ECO:0007669"/>
    <property type="project" value="InterPro"/>
</dbReference>
<dbReference type="InterPro" id="IPR020449">
    <property type="entry name" value="Tscrpt_reg_AraC-type_HTH"/>
</dbReference>
<dbReference type="EMBL" id="JADMLG010000018">
    <property type="protein sequence ID" value="MBH0780814.1"/>
    <property type="molecule type" value="Genomic_DNA"/>
</dbReference>
<dbReference type="PROSITE" id="PS00041">
    <property type="entry name" value="HTH_ARAC_FAMILY_1"/>
    <property type="match status" value="1"/>
</dbReference>
<dbReference type="RefSeq" id="WP_196153125.1">
    <property type="nucleotide sequence ID" value="NZ_JADMLG010000018.1"/>
</dbReference>
<dbReference type="InterPro" id="IPR009057">
    <property type="entry name" value="Homeodomain-like_sf"/>
</dbReference>
<protein>
    <submittedName>
        <fullName evidence="5">Helix-turn-helix domain-containing protein</fullName>
    </submittedName>
</protein>
<dbReference type="Gene3D" id="1.10.10.60">
    <property type="entry name" value="Homeodomain-like"/>
    <property type="match status" value="1"/>
</dbReference>
<dbReference type="PANTHER" id="PTHR46796">
    <property type="entry name" value="HTH-TYPE TRANSCRIPTIONAL ACTIVATOR RHAS-RELATED"/>
    <property type="match status" value="1"/>
</dbReference>
<dbReference type="InterPro" id="IPR018062">
    <property type="entry name" value="HTH_AraC-typ_CS"/>
</dbReference>
<keyword evidence="6" id="KW-1185">Reference proteome</keyword>
<dbReference type="InterPro" id="IPR018060">
    <property type="entry name" value="HTH_AraC"/>
</dbReference>
<proteinExistence type="predicted"/>
<evidence type="ECO:0000256" key="1">
    <source>
        <dbReference type="ARBA" id="ARBA00023015"/>
    </source>
</evidence>
<dbReference type="SMART" id="SM00342">
    <property type="entry name" value="HTH_ARAC"/>
    <property type="match status" value="1"/>
</dbReference>
<gene>
    <name evidence="5" type="ORF">IT779_31540</name>
</gene>
<dbReference type="AlphaFoldDB" id="A0A931N6C6"/>
<dbReference type="Pfam" id="PF12833">
    <property type="entry name" value="HTH_18"/>
    <property type="match status" value="1"/>
</dbReference>
<dbReference type="PANTHER" id="PTHR46796:SF6">
    <property type="entry name" value="ARAC SUBFAMILY"/>
    <property type="match status" value="1"/>
</dbReference>
<evidence type="ECO:0000259" key="4">
    <source>
        <dbReference type="PROSITE" id="PS01124"/>
    </source>
</evidence>
<feature type="domain" description="HTH araC/xylS-type" evidence="4">
    <location>
        <begin position="213"/>
        <end position="312"/>
    </location>
</feature>
<reference evidence="5" key="1">
    <citation type="submission" date="2020-11" db="EMBL/GenBank/DDBJ databases">
        <title>Nocardia NEAU-351.nov., a novel actinomycete isolated from the cow dung.</title>
        <authorList>
            <person name="Zhang X."/>
        </authorList>
    </citation>
    <scope>NUCLEOTIDE SEQUENCE</scope>
    <source>
        <strain evidence="5">NEAU-351</strain>
    </source>
</reference>
<keyword evidence="2" id="KW-0238">DNA-binding</keyword>
<evidence type="ECO:0000256" key="2">
    <source>
        <dbReference type="ARBA" id="ARBA00023125"/>
    </source>
</evidence>
<sequence>MTLLLDVTKARPYDPVALRTALRRAGLADSLTVTPLPRSEPRMRLHNWNLGDGSALLRLESTGIAAARSAPRPGAGPAARMAVAVLSPGDWTLTQHGRTVAAPPEEPALVAVDDAAPFDFRRTCSGTVLALHFDPARLMLPAPTLTRAVRGLRPDNSLYGLVRTFIQQLATVASTSADILPELNTTSMELVRALLTNAAEDAADPPARADPVRAIRRFVDEHLDDPDLCAESIAVAHNISPRQLYKLWSHTGIGLADYIIGRRLDRARDTLRTHRHLTITAVAHRHGFSDPTHFARRFRAAFAMTPSQWRAARPTR</sequence>
<accession>A0A931N6C6</accession>
<dbReference type="InterPro" id="IPR050204">
    <property type="entry name" value="AraC_XylS_family_regulators"/>
</dbReference>
<dbReference type="PRINTS" id="PR00032">
    <property type="entry name" value="HTHARAC"/>
</dbReference>
<keyword evidence="3" id="KW-0804">Transcription</keyword>
<dbReference type="PROSITE" id="PS01124">
    <property type="entry name" value="HTH_ARAC_FAMILY_2"/>
    <property type="match status" value="1"/>
</dbReference>
<evidence type="ECO:0000256" key="3">
    <source>
        <dbReference type="ARBA" id="ARBA00023163"/>
    </source>
</evidence>
<dbReference type="Proteomes" id="UP000655751">
    <property type="component" value="Unassembled WGS sequence"/>
</dbReference>
<dbReference type="GO" id="GO:0003700">
    <property type="term" value="F:DNA-binding transcription factor activity"/>
    <property type="evidence" value="ECO:0007669"/>
    <property type="project" value="InterPro"/>
</dbReference>
<dbReference type="SUPFAM" id="SSF46689">
    <property type="entry name" value="Homeodomain-like"/>
    <property type="match status" value="1"/>
</dbReference>